<keyword evidence="2" id="KW-1185">Reference proteome</keyword>
<reference evidence="1 2" key="2">
    <citation type="journal article" date="2011" name="J. Bacteriol.">
        <title>Complete genome sequence of the anaerobic, halophilic alkalithermophile Natranaerobius thermophilus JW/NM-WN-LF.</title>
        <authorList>
            <person name="Zhao B."/>
            <person name="Mesbah N.M."/>
            <person name="Dalin E."/>
            <person name="Goodwin L."/>
            <person name="Nolan M."/>
            <person name="Pitluck S."/>
            <person name="Chertkov O."/>
            <person name="Brettin T.S."/>
            <person name="Han J."/>
            <person name="Larimer F.W."/>
            <person name="Land M.L."/>
            <person name="Hauser L."/>
            <person name="Kyrpides N."/>
            <person name="Wiegel J."/>
        </authorList>
    </citation>
    <scope>NUCLEOTIDE SEQUENCE [LARGE SCALE GENOMIC DNA]</scope>
    <source>
        <strain evidence="2">ATCC BAA-1301 / DSM 18059 / JW/NM-WN-LF</strain>
    </source>
</reference>
<organism evidence="1 2">
    <name type="scientific">Natranaerobius thermophilus (strain ATCC BAA-1301 / DSM 18059 / JW/NM-WN-LF)</name>
    <dbReference type="NCBI Taxonomy" id="457570"/>
    <lineage>
        <taxon>Bacteria</taxon>
        <taxon>Bacillati</taxon>
        <taxon>Bacillota</taxon>
        <taxon>Clostridia</taxon>
        <taxon>Natranaerobiales</taxon>
        <taxon>Natranaerobiaceae</taxon>
        <taxon>Natranaerobius</taxon>
    </lineage>
</organism>
<dbReference type="Proteomes" id="UP000001683">
    <property type="component" value="Chromosome"/>
</dbReference>
<dbReference type="Pfam" id="PF10776">
    <property type="entry name" value="DUF2600"/>
    <property type="match status" value="1"/>
</dbReference>
<dbReference type="KEGG" id="nth:Nther_1253"/>
<protein>
    <recommendedName>
        <fullName evidence="3">Tetraprenyl-beta-curcumene synthase</fullName>
    </recommendedName>
</protein>
<dbReference type="FunCoup" id="B2A231">
    <property type="interactions" value="11"/>
</dbReference>
<evidence type="ECO:0000313" key="1">
    <source>
        <dbReference type="EMBL" id="ACB84836.1"/>
    </source>
</evidence>
<reference evidence="1 2" key="1">
    <citation type="submission" date="2008-04" db="EMBL/GenBank/DDBJ databases">
        <title>Complete sequence of chromosome of Natranaerobius thermophilus JW/NM-WN-LF.</title>
        <authorList>
            <consortium name="US DOE Joint Genome Institute"/>
            <person name="Copeland A."/>
            <person name="Lucas S."/>
            <person name="Lapidus A."/>
            <person name="Glavina del Rio T."/>
            <person name="Dalin E."/>
            <person name="Tice H."/>
            <person name="Bruce D."/>
            <person name="Goodwin L."/>
            <person name="Pitluck S."/>
            <person name="Chertkov O."/>
            <person name="Brettin T."/>
            <person name="Detter J.C."/>
            <person name="Han C."/>
            <person name="Kuske C.R."/>
            <person name="Schmutz J."/>
            <person name="Larimer F."/>
            <person name="Land M."/>
            <person name="Hauser L."/>
            <person name="Kyrpides N."/>
            <person name="Lykidis A."/>
            <person name="Mesbah N.M."/>
            <person name="Wiegel J."/>
        </authorList>
    </citation>
    <scope>NUCLEOTIDE SEQUENCE [LARGE SCALE GENOMIC DNA]</scope>
    <source>
        <strain evidence="2">ATCC BAA-1301 / DSM 18059 / JW/NM-WN-LF</strain>
    </source>
</reference>
<dbReference type="AlphaFoldDB" id="B2A231"/>
<dbReference type="OrthoDB" id="2371262at2"/>
<accession>B2A231</accession>
<dbReference type="InParanoid" id="B2A231"/>
<dbReference type="HOGENOM" id="CLU_042799_0_0_9"/>
<evidence type="ECO:0008006" key="3">
    <source>
        <dbReference type="Google" id="ProtNLM"/>
    </source>
</evidence>
<name>B2A231_NATTJ</name>
<dbReference type="InterPro" id="IPR019712">
    <property type="entry name" value="YtpB-like"/>
</dbReference>
<evidence type="ECO:0000313" key="2">
    <source>
        <dbReference type="Proteomes" id="UP000001683"/>
    </source>
</evidence>
<proteinExistence type="predicted"/>
<sequence>MQFKSLSLMIFKVLPFVNRELNYWYDVISNASSDFLSEQGQLSIKFKKFHCQGGSVYSLYKGSFDEDVARFIVAFQTISDYLDNLCDRSGIYEERSFAKLHQAMLDIFNTDEVNLSVSGEGYYKYYPHTDDDSYLINLVQTCRQELSKFKEIDLVRDDLYFYTKLYTELQIYKHLELDKRESKLKSWHEHYTTKLNSAGNLYWWEFASASGSTLLIFALIALMSKNYDETSHRSILNCYFPWICGLHILLDYLIDQEEDYREQDLNFVFFYPNKEMMLTRLKYFVNKSLESIKELPNADFHKMVVKGLLALYLSDPKIESQGMELLRNDLLSTGGSDTLMLYKVCKSLRRVGVI</sequence>
<gene>
    <name evidence="1" type="ordered locus">Nther_1253</name>
</gene>
<dbReference type="EMBL" id="CP001034">
    <property type="protein sequence ID" value="ACB84836.1"/>
    <property type="molecule type" value="Genomic_DNA"/>
</dbReference>
<dbReference type="eggNOG" id="ENOG502Z812">
    <property type="taxonomic scope" value="Bacteria"/>
</dbReference>
<dbReference type="STRING" id="457570.Nther_1253"/>
<dbReference type="RefSeq" id="WP_012447711.1">
    <property type="nucleotide sequence ID" value="NC_010718.1"/>
</dbReference>